<name>A0ABR2EEB0_9ROSI</name>
<gene>
    <name evidence="1" type="ORF">V6N12_042280</name>
</gene>
<organism evidence="1 2">
    <name type="scientific">Hibiscus sabdariffa</name>
    <name type="common">roselle</name>
    <dbReference type="NCBI Taxonomy" id="183260"/>
    <lineage>
        <taxon>Eukaryota</taxon>
        <taxon>Viridiplantae</taxon>
        <taxon>Streptophyta</taxon>
        <taxon>Embryophyta</taxon>
        <taxon>Tracheophyta</taxon>
        <taxon>Spermatophyta</taxon>
        <taxon>Magnoliopsida</taxon>
        <taxon>eudicotyledons</taxon>
        <taxon>Gunneridae</taxon>
        <taxon>Pentapetalae</taxon>
        <taxon>rosids</taxon>
        <taxon>malvids</taxon>
        <taxon>Malvales</taxon>
        <taxon>Malvaceae</taxon>
        <taxon>Malvoideae</taxon>
        <taxon>Hibiscus</taxon>
    </lineage>
</organism>
<proteinExistence type="predicted"/>
<reference evidence="1 2" key="1">
    <citation type="journal article" date="2024" name="G3 (Bethesda)">
        <title>Genome assembly of Hibiscus sabdariffa L. provides insights into metabolisms of medicinal natural products.</title>
        <authorList>
            <person name="Kim T."/>
        </authorList>
    </citation>
    <scope>NUCLEOTIDE SEQUENCE [LARGE SCALE GENOMIC DNA]</scope>
    <source>
        <strain evidence="1">TK-2024</strain>
        <tissue evidence="1">Old leaves</tissue>
    </source>
</reference>
<accession>A0ABR2EEB0</accession>
<keyword evidence="2" id="KW-1185">Reference proteome</keyword>
<protein>
    <submittedName>
        <fullName evidence="1">Uncharacterized protein</fullName>
    </submittedName>
</protein>
<dbReference type="EMBL" id="JBBPBM010000015">
    <property type="protein sequence ID" value="KAK8558991.1"/>
    <property type="molecule type" value="Genomic_DNA"/>
</dbReference>
<evidence type="ECO:0000313" key="2">
    <source>
        <dbReference type="Proteomes" id="UP001472677"/>
    </source>
</evidence>
<sequence>MKTKCLPYTKELRKVGGAPDNEDRDKVASFLPFFKIFYDTTLSFSGSRYVTGNTFVEQMMGLEAWHAK</sequence>
<comment type="caution">
    <text evidence="1">The sequence shown here is derived from an EMBL/GenBank/DDBJ whole genome shotgun (WGS) entry which is preliminary data.</text>
</comment>
<dbReference type="Proteomes" id="UP001472677">
    <property type="component" value="Unassembled WGS sequence"/>
</dbReference>
<evidence type="ECO:0000313" key="1">
    <source>
        <dbReference type="EMBL" id="KAK8558991.1"/>
    </source>
</evidence>